<gene>
    <name evidence="1" type="ORF">BCF44_13724</name>
</gene>
<comment type="caution">
    <text evidence="1">The sequence shown here is derived from an EMBL/GenBank/DDBJ whole genome shotgun (WGS) entry which is preliminary data.</text>
</comment>
<organism evidence="1 2">
    <name type="scientific">Kutzneria buriramensis</name>
    <dbReference type="NCBI Taxonomy" id="1045776"/>
    <lineage>
        <taxon>Bacteria</taxon>
        <taxon>Bacillati</taxon>
        <taxon>Actinomycetota</taxon>
        <taxon>Actinomycetes</taxon>
        <taxon>Pseudonocardiales</taxon>
        <taxon>Pseudonocardiaceae</taxon>
        <taxon>Kutzneria</taxon>
    </lineage>
</organism>
<evidence type="ECO:0000313" key="2">
    <source>
        <dbReference type="Proteomes" id="UP000256269"/>
    </source>
</evidence>
<dbReference type="EMBL" id="QUNO01000037">
    <property type="protein sequence ID" value="REH18137.1"/>
    <property type="molecule type" value="Genomic_DNA"/>
</dbReference>
<accession>A0A3E0G7A0</accession>
<reference evidence="1 2" key="1">
    <citation type="submission" date="2018-08" db="EMBL/GenBank/DDBJ databases">
        <title>Genomic Encyclopedia of Archaeal and Bacterial Type Strains, Phase II (KMG-II): from individual species to whole genera.</title>
        <authorList>
            <person name="Goeker M."/>
        </authorList>
    </citation>
    <scope>NUCLEOTIDE SEQUENCE [LARGE SCALE GENOMIC DNA]</scope>
    <source>
        <strain evidence="1 2">DSM 45791</strain>
    </source>
</reference>
<protein>
    <submittedName>
        <fullName evidence="1">Uncharacterized protein</fullName>
    </submittedName>
</protein>
<dbReference type="Proteomes" id="UP000256269">
    <property type="component" value="Unassembled WGS sequence"/>
</dbReference>
<proteinExistence type="predicted"/>
<keyword evidence="2" id="KW-1185">Reference proteome</keyword>
<evidence type="ECO:0000313" key="1">
    <source>
        <dbReference type="EMBL" id="REH18137.1"/>
    </source>
</evidence>
<dbReference type="AlphaFoldDB" id="A0A3E0G7A0"/>
<name>A0A3E0G7A0_9PSEU</name>
<sequence>MARVDLVSGFSDDPDVIRAVTERAPVVRPIRDSLA</sequence>